<comment type="caution">
    <text evidence="6">The sequence shown here is derived from an EMBL/GenBank/DDBJ whole genome shotgun (WGS) entry which is preliminary data.</text>
</comment>
<keyword evidence="7" id="KW-1185">Reference proteome</keyword>
<dbReference type="InterPro" id="IPR032319">
    <property type="entry name" value="CLP1_P"/>
</dbReference>
<reference evidence="7" key="1">
    <citation type="journal article" date="2015" name="Genome Announc.">
        <title>Draft Genome Sequence of an Anaerobic Ammonium-Oxidizing Bacterium, "Candidatus Brocadia sinica".</title>
        <authorList>
            <person name="Oshiki M."/>
            <person name="Shinyako-Hata K."/>
            <person name="Satoh H."/>
            <person name="Okabe S."/>
        </authorList>
    </citation>
    <scope>NUCLEOTIDE SEQUENCE [LARGE SCALE GENOMIC DNA]</scope>
    <source>
        <strain evidence="7">JPN1</strain>
    </source>
</reference>
<name>A0ABQ0JXW1_9BACT</name>
<dbReference type="SUPFAM" id="SSF52540">
    <property type="entry name" value="P-loop containing nucleoside triphosphate hydrolases"/>
    <property type="match status" value="1"/>
</dbReference>
<keyword evidence="2" id="KW-0547">Nucleotide-binding</keyword>
<dbReference type="RefSeq" id="WP_052563607.1">
    <property type="nucleotide sequence ID" value="NZ_BAFN01000001.1"/>
</dbReference>
<dbReference type="Pfam" id="PF16575">
    <property type="entry name" value="CLP1_P"/>
    <property type="match status" value="1"/>
</dbReference>
<keyword evidence="1" id="KW-0808">Transferase</keyword>
<evidence type="ECO:0000256" key="2">
    <source>
        <dbReference type="ARBA" id="ARBA00022741"/>
    </source>
</evidence>
<dbReference type="PANTHER" id="PTHR12755">
    <property type="entry name" value="CLEAVAGE/POLYADENYLATION FACTOR IA SUBUNIT CLP1P"/>
    <property type="match status" value="1"/>
</dbReference>
<dbReference type="Gene3D" id="3.40.50.300">
    <property type="entry name" value="P-loop containing nucleotide triphosphate hydrolases"/>
    <property type="match status" value="1"/>
</dbReference>
<feature type="domain" description="Clp1 P-loop" evidence="5">
    <location>
        <begin position="28"/>
        <end position="206"/>
    </location>
</feature>
<proteinExistence type="predicted"/>
<dbReference type="EMBL" id="BAFN01000001">
    <property type="protein sequence ID" value="GAN33565.1"/>
    <property type="molecule type" value="Genomic_DNA"/>
</dbReference>
<evidence type="ECO:0000259" key="5">
    <source>
        <dbReference type="Pfam" id="PF16575"/>
    </source>
</evidence>
<keyword evidence="4" id="KW-0067">ATP-binding</keyword>
<evidence type="ECO:0000256" key="3">
    <source>
        <dbReference type="ARBA" id="ARBA00022777"/>
    </source>
</evidence>
<evidence type="ECO:0000256" key="4">
    <source>
        <dbReference type="ARBA" id="ARBA00022840"/>
    </source>
</evidence>
<dbReference type="InterPro" id="IPR027417">
    <property type="entry name" value="P-loop_NTPase"/>
</dbReference>
<dbReference type="PANTHER" id="PTHR12755:SF3">
    <property type="entry name" value="POLYNUCLEOTIDE 5'-HYDROXYL-KINASE NOL9"/>
    <property type="match status" value="1"/>
</dbReference>
<protein>
    <submittedName>
        <fullName evidence="6">GTPase or GTP-binding protein</fullName>
    </submittedName>
</protein>
<keyword evidence="3" id="KW-0418">Kinase</keyword>
<evidence type="ECO:0000313" key="7">
    <source>
        <dbReference type="Proteomes" id="UP000032309"/>
    </source>
</evidence>
<accession>A0ABQ0JXW1</accession>
<gene>
    <name evidence="6" type="ORF">BROSI_A2091</name>
</gene>
<sequence>MDTIDIRKEWEQAAKRIKQDAKVCIVLGKTDSGKSTLCKYLIHTWAASGTRVGYVDSDLGQSTLGPPTTVSLKIFNTPPHQNNSANPLYLHFVGNTAPEGFLLQTLHAIKTMVDKSQQQGSHITLVDTTGFIDGPVARILKLHKIEMLRPQRILALQAEDEMEHLLRGYEKMGWQVMRLVCSKHVVTRSQAERQRYRSEKYKAYFKSAKIVDCPIHKVAFPSCIIGTGQRIQPAELPKEACIHGMNHLYMEKCGTELLIMPDHMDVSIPVYKLKGYFGASSVVLIERQQLKDLLVGLNDENNTTLGLGTVTDLDPFAGKITLFTPVSNISKIATIRLGALKIERGEREYGRTQIIQYL</sequence>
<dbReference type="Proteomes" id="UP000032309">
    <property type="component" value="Unassembled WGS sequence"/>
</dbReference>
<evidence type="ECO:0000256" key="1">
    <source>
        <dbReference type="ARBA" id="ARBA00022679"/>
    </source>
</evidence>
<organism evidence="6 7">
    <name type="scientific">Candidatus Brocadia sinica JPN1</name>
    <dbReference type="NCBI Taxonomy" id="1197129"/>
    <lineage>
        <taxon>Bacteria</taxon>
        <taxon>Pseudomonadati</taxon>
        <taxon>Planctomycetota</taxon>
        <taxon>Candidatus Brocadiia</taxon>
        <taxon>Candidatus Brocadiales</taxon>
        <taxon>Candidatus Brocadiaceae</taxon>
        <taxon>Candidatus Brocadia</taxon>
    </lineage>
</organism>
<evidence type="ECO:0000313" key="6">
    <source>
        <dbReference type="EMBL" id="GAN33565.1"/>
    </source>
</evidence>
<dbReference type="InterPro" id="IPR045116">
    <property type="entry name" value="Clp1/Grc3"/>
</dbReference>